<proteinExistence type="predicted"/>
<dbReference type="Proteomes" id="UP001497480">
    <property type="component" value="Unassembled WGS sequence"/>
</dbReference>
<keyword evidence="2" id="KW-1185">Reference proteome</keyword>
<dbReference type="InterPro" id="IPR038928">
    <property type="entry name" value="LAZY1"/>
</dbReference>
<sequence>MLWYLSAPFASTHRYFLQLLQWVHRKLRQNDTDPFKDFPLVKPALDNQYSYPKTSFSSINQLSFLSQTSYSGLDNNNDQYKQQEETPAAISELFEGFLTIGTLDVETFTNEPATPTFLMSSVNEKVMSENDLKLVSYELEKFLVAEKEDSFFEPSARNNHVSTISLSEKQIDGCEDYGTSLCPLQGYLLGSSIELPETTEVRKERASLAELFNKTKTTTEYGTETGLITDTQVKQTHKSAIQIMKKMLKKVQGSSKSCNKSGDDAVSASTNKKLQKVLRMFHRKVYPDNSENAEDFIKSNKDKINTVPSEFFNEYDNGDPTDPEKCTGFHSDKNSRKWSQHCKPLQHGVSCSNSTGNNEHWIKTDADCKLLYTYF</sequence>
<accession>A0AAV1XN28</accession>
<name>A0AAV1XN28_LUPLU</name>
<evidence type="ECO:0000313" key="1">
    <source>
        <dbReference type="EMBL" id="CAL0322976.1"/>
    </source>
</evidence>
<organism evidence="1 2">
    <name type="scientific">Lupinus luteus</name>
    <name type="common">European yellow lupine</name>
    <dbReference type="NCBI Taxonomy" id="3873"/>
    <lineage>
        <taxon>Eukaryota</taxon>
        <taxon>Viridiplantae</taxon>
        <taxon>Streptophyta</taxon>
        <taxon>Embryophyta</taxon>
        <taxon>Tracheophyta</taxon>
        <taxon>Spermatophyta</taxon>
        <taxon>Magnoliopsida</taxon>
        <taxon>eudicotyledons</taxon>
        <taxon>Gunneridae</taxon>
        <taxon>Pentapetalae</taxon>
        <taxon>rosids</taxon>
        <taxon>fabids</taxon>
        <taxon>Fabales</taxon>
        <taxon>Fabaceae</taxon>
        <taxon>Papilionoideae</taxon>
        <taxon>50 kb inversion clade</taxon>
        <taxon>genistoids sensu lato</taxon>
        <taxon>core genistoids</taxon>
        <taxon>Genisteae</taxon>
        <taxon>Lupinus</taxon>
    </lineage>
</organism>
<dbReference type="EMBL" id="CAXHTB010000016">
    <property type="protein sequence ID" value="CAL0322976.1"/>
    <property type="molecule type" value="Genomic_DNA"/>
</dbReference>
<protein>
    <recommendedName>
        <fullName evidence="3">LAZY1</fullName>
    </recommendedName>
</protein>
<dbReference type="GO" id="GO:2000012">
    <property type="term" value="P:regulation of auxin polar transport"/>
    <property type="evidence" value="ECO:0007669"/>
    <property type="project" value="InterPro"/>
</dbReference>
<reference evidence="1 2" key="1">
    <citation type="submission" date="2024-03" db="EMBL/GenBank/DDBJ databases">
        <authorList>
            <person name="Martinez-Hernandez J."/>
        </authorList>
    </citation>
    <scope>NUCLEOTIDE SEQUENCE [LARGE SCALE GENOMIC DNA]</scope>
</reference>
<dbReference type="PANTHER" id="PTHR34959">
    <property type="entry name" value="PROTEIN LAZY 1"/>
    <property type="match status" value="1"/>
</dbReference>
<gene>
    <name evidence="1" type="ORF">LLUT_LOCUS24036</name>
</gene>
<evidence type="ECO:0008006" key="3">
    <source>
        <dbReference type="Google" id="ProtNLM"/>
    </source>
</evidence>
<dbReference type="GO" id="GO:0009630">
    <property type="term" value="P:gravitropism"/>
    <property type="evidence" value="ECO:0007669"/>
    <property type="project" value="InterPro"/>
</dbReference>
<dbReference type="PANTHER" id="PTHR34959:SF4">
    <property type="entry name" value="PROTEIN LAZY 1"/>
    <property type="match status" value="1"/>
</dbReference>
<evidence type="ECO:0000313" key="2">
    <source>
        <dbReference type="Proteomes" id="UP001497480"/>
    </source>
</evidence>
<dbReference type="AlphaFoldDB" id="A0AAV1XN28"/>
<comment type="caution">
    <text evidence="1">The sequence shown here is derived from an EMBL/GenBank/DDBJ whole genome shotgun (WGS) entry which is preliminary data.</text>
</comment>